<sequence>MQLVTFNISSNILTGGIPHELGNCLKLQRLDLSKKWFTGTLPDSLGKLINLELLSLSDNRLTGSIPSTIGVYHGLLNCRWEVTFFLVLCMSNWVNFLLFRLPSTSVIILFLEKFRIPDIYSTTISGDEVGEATRWPILKVPSANYFPVTIRRIEHLS</sequence>
<evidence type="ECO:0000256" key="4">
    <source>
        <dbReference type="ARBA" id="ARBA00022737"/>
    </source>
</evidence>
<keyword evidence="2" id="KW-0433">Leucine-rich repeat</keyword>
<name>A0AAD8MCG4_9APIA</name>
<dbReference type="AlphaFoldDB" id="A0AAD8MCG4"/>
<protein>
    <submittedName>
        <fullName evidence="7">Uncharacterized protein</fullName>
    </submittedName>
</protein>
<dbReference type="EMBL" id="JAUIZM010000008">
    <property type="protein sequence ID" value="KAK1370455.1"/>
    <property type="molecule type" value="Genomic_DNA"/>
</dbReference>
<dbReference type="PANTHER" id="PTHR48064:SF6">
    <property type="entry name" value="RECEPTOR-LIKE PROTEIN KINASE 2"/>
    <property type="match status" value="1"/>
</dbReference>
<evidence type="ECO:0000256" key="5">
    <source>
        <dbReference type="ARBA" id="ARBA00023136"/>
    </source>
</evidence>
<keyword evidence="6" id="KW-0325">Glycoprotein</keyword>
<accession>A0AAD8MCG4</accession>
<evidence type="ECO:0000256" key="1">
    <source>
        <dbReference type="ARBA" id="ARBA00004370"/>
    </source>
</evidence>
<gene>
    <name evidence="7" type="ORF">POM88_036547</name>
</gene>
<keyword evidence="3" id="KW-0732">Signal</keyword>
<dbReference type="InterPro" id="IPR001611">
    <property type="entry name" value="Leu-rich_rpt"/>
</dbReference>
<comment type="caution">
    <text evidence="7">The sequence shown here is derived from an EMBL/GenBank/DDBJ whole genome shotgun (WGS) entry which is preliminary data.</text>
</comment>
<reference evidence="7" key="2">
    <citation type="submission" date="2023-05" db="EMBL/GenBank/DDBJ databases">
        <authorList>
            <person name="Schelkunov M.I."/>
        </authorList>
    </citation>
    <scope>NUCLEOTIDE SEQUENCE</scope>
    <source>
        <strain evidence="7">Hsosn_3</strain>
        <tissue evidence="7">Leaf</tissue>
    </source>
</reference>
<organism evidence="7 8">
    <name type="scientific">Heracleum sosnowskyi</name>
    <dbReference type="NCBI Taxonomy" id="360622"/>
    <lineage>
        <taxon>Eukaryota</taxon>
        <taxon>Viridiplantae</taxon>
        <taxon>Streptophyta</taxon>
        <taxon>Embryophyta</taxon>
        <taxon>Tracheophyta</taxon>
        <taxon>Spermatophyta</taxon>
        <taxon>Magnoliopsida</taxon>
        <taxon>eudicotyledons</taxon>
        <taxon>Gunneridae</taxon>
        <taxon>Pentapetalae</taxon>
        <taxon>asterids</taxon>
        <taxon>campanulids</taxon>
        <taxon>Apiales</taxon>
        <taxon>Apiaceae</taxon>
        <taxon>Apioideae</taxon>
        <taxon>apioid superclade</taxon>
        <taxon>Tordylieae</taxon>
        <taxon>Tordyliinae</taxon>
        <taxon>Heracleum</taxon>
    </lineage>
</organism>
<evidence type="ECO:0000256" key="6">
    <source>
        <dbReference type="ARBA" id="ARBA00023180"/>
    </source>
</evidence>
<dbReference type="Gene3D" id="3.80.10.10">
    <property type="entry name" value="Ribonuclease Inhibitor"/>
    <property type="match status" value="1"/>
</dbReference>
<dbReference type="PANTHER" id="PTHR48064">
    <property type="entry name" value="OS01G0750400 PROTEIN"/>
    <property type="match status" value="1"/>
</dbReference>
<dbReference type="InterPro" id="IPR053038">
    <property type="entry name" value="RLP_Defense"/>
</dbReference>
<dbReference type="Pfam" id="PF00560">
    <property type="entry name" value="LRR_1"/>
    <property type="match status" value="3"/>
</dbReference>
<dbReference type="GO" id="GO:0016020">
    <property type="term" value="C:membrane"/>
    <property type="evidence" value="ECO:0007669"/>
    <property type="project" value="UniProtKB-SubCell"/>
</dbReference>
<reference evidence="7" key="1">
    <citation type="submission" date="2023-02" db="EMBL/GenBank/DDBJ databases">
        <title>Genome of toxic invasive species Heracleum sosnowskyi carries increased number of genes despite the absence of recent whole-genome duplications.</title>
        <authorList>
            <person name="Schelkunov M."/>
            <person name="Shtratnikova V."/>
            <person name="Makarenko M."/>
            <person name="Klepikova A."/>
            <person name="Omelchenko D."/>
            <person name="Novikova G."/>
            <person name="Obukhova E."/>
            <person name="Bogdanov V."/>
            <person name="Penin A."/>
            <person name="Logacheva M."/>
        </authorList>
    </citation>
    <scope>NUCLEOTIDE SEQUENCE</scope>
    <source>
        <strain evidence="7">Hsosn_3</strain>
        <tissue evidence="7">Leaf</tissue>
    </source>
</reference>
<evidence type="ECO:0000313" key="7">
    <source>
        <dbReference type="EMBL" id="KAK1370455.1"/>
    </source>
</evidence>
<dbReference type="SUPFAM" id="SSF52058">
    <property type="entry name" value="L domain-like"/>
    <property type="match status" value="1"/>
</dbReference>
<comment type="subcellular location">
    <subcellularLocation>
        <location evidence="1">Membrane</location>
    </subcellularLocation>
</comment>
<keyword evidence="5" id="KW-0472">Membrane</keyword>
<keyword evidence="8" id="KW-1185">Reference proteome</keyword>
<proteinExistence type="predicted"/>
<dbReference type="Proteomes" id="UP001237642">
    <property type="component" value="Unassembled WGS sequence"/>
</dbReference>
<keyword evidence="4" id="KW-0677">Repeat</keyword>
<dbReference type="InterPro" id="IPR032675">
    <property type="entry name" value="LRR_dom_sf"/>
</dbReference>
<evidence type="ECO:0000256" key="2">
    <source>
        <dbReference type="ARBA" id="ARBA00022614"/>
    </source>
</evidence>
<evidence type="ECO:0000313" key="8">
    <source>
        <dbReference type="Proteomes" id="UP001237642"/>
    </source>
</evidence>
<dbReference type="FunFam" id="3.80.10.10:FF:000041">
    <property type="entry name" value="LRR receptor-like serine/threonine-protein kinase ERECTA"/>
    <property type="match status" value="1"/>
</dbReference>
<evidence type="ECO:0000256" key="3">
    <source>
        <dbReference type="ARBA" id="ARBA00022729"/>
    </source>
</evidence>